<dbReference type="Proteomes" id="UP000756710">
    <property type="component" value="Unassembled WGS sequence"/>
</dbReference>
<dbReference type="Gene3D" id="3.30.470.20">
    <property type="entry name" value="ATP-grasp fold, B domain"/>
    <property type="match status" value="1"/>
</dbReference>
<accession>A0ABS4MWH2</accession>
<keyword evidence="2" id="KW-1185">Reference proteome</keyword>
<proteinExistence type="predicted"/>
<dbReference type="EMBL" id="JAGGLR010000014">
    <property type="protein sequence ID" value="MBP2064073.1"/>
    <property type="molecule type" value="Genomic_DNA"/>
</dbReference>
<evidence type="ECO:0000313" key="2">
    <source>
        <dbReference type="Proteomes" id="UP000756710"/>
    </source>
</evidence>
<organism evidence="1 2">
    <name type="scientific">Streptomyces iranensis</name>
    <dbReference type="NCBI Taxonomy" id="576784"/>
    <lineage>
        <taxon>Bacteria</taxon>
        <taxon>Bacillati</taxon>
        <taxon>Actinomycetota</taxon>
        <taxon>Actinomycetes</taxon>
        <taxon>Kitasatosporales</taxon>
        <taxon>Streptomycetaceae</taxon>
        <taxon>Streptomyces</taxon>
        <taxon>Streptomyces violaceusniger group</taxon>
    </lineage>
</organism>
<gene>
    <name evidence="1" type="ORF">J2Z30_005096</name>
</gene>
<protein>
    <submittedName>
        <fullName evidence="1">Biotin carboxylase</fullName>
    </submittedName>
</protein>
<sequence>MLVEMGARIGGGGFMHHLVHLSSGIELAAEAMRIHLGRPPRPGPSWTVEQPLSFCPPSFCRNALEPRLSRLDRCRARLGPCSTGVLINL</sequence>
<name>A0ABS4MWH2_9ACTN</name>
<reference evidence="1 2" key="1">
    <citation type="submission" date="2021-03" db="EMBL/GenBank/DDBJ databases">
        <title>Genomic Encyclopedia of Type Strains, Phase IV (KMG-IV): sequencing the most valuable type-strain genomes for metagenomic binning, comparative biology and taxonomic classification.</title>
        <authorList>
            <person name="Goeker M."/>
        </authorList>
    </citation>
    <scope>NUCLEOTIDE SEQUENCE [LARGE SCALE GENOMIC DNA]</scope>
    <source>
        <strain evidence="1 2">DSM 41954</strain>
    </source>
</reference>
<comment type="caution">
    <text evidence="1">The sequence shown here is derived from an EMBL/GenBank/DDBJ whole genome shotgun (WGS) entry which is preliminary data.</text>
</comment>
<dbReference type="RefSeq" id="WP_209468830.1">
    <property type="nucleotide sequence ID" value="NZ_BAABDR010000029.1"/>
</dbReference>
<evidence type="ECO:0000313" key="1">
    <source>
        <dbReference type="EMBL" id="MBP2064073.1"/>
    </source>
</evidence>